<organism evidence="1 2">
    <name type="scientific">Araneus ventricosus</name>
    <name type="common">Orbweaver spider</name>
    <name type="synonym">Epeira ventricosa</name>
    <dbReference type="NCBI Taxonomy" id="182803"/>
    <lineage>
        <taxon>Eukaryota</taxon>
        <taxon>Metazoa</taxon>
        <taxon>Ecdysozoa</taxon>
        <taxon>Arthropoda</taxon>
        <taxon>Chelicerata</taxon>
        <taxon>Arachnida</taxon>
        <taxon>Araneae</taxon>
        <taxon>Araneomorphae</taxon>
        <taxon>Entelegynae</taxon>
        <taxon>Araneoidea</taxon>
        <taxon>Araneidae</taxon>
        <taxon>Araneus</taxon>
    </lineage>
</organism>
<name>A0A4Y2HJ33_ARAVE</name>
<evidence type="ECO:0000313" key="1">
    <source>
        <dbReference type="EMBL" id="GBM65355.1"/>
    </source>
</evidence>
<gene>
    <name evidence="1" type="ORF">AVEN_268985_1</name>
</gene>
<accession>A0A4Y2HJ33</accession>
<keyword evidence="2" id="KW-1185">Reference proteome</keyword>
<dbReference type="EMBL" id="BGPR01001974">
    <property type="protein sequence ID" value="GBM65355.1"/>
    <property type="molecule type" value="Genomic_DNA"/>
</dbReference>
<dbReference type="OrthoDB" id="8063979at2759"/>
<sequence length="99" mass="11228">MRCSHSAVQHFKNWSRIGDKTSMSLIKISKQLSPRTVIQFPVVFCLQFTCFSLRNVGIWLNGIEWNLMFNGTKAGFGYAAPDTEQNAVSYPHTRDQTGN</sequence>
<reference evidence="1 2" key="1">
    <citation type="journal article" date="2019" name="Sci. Rep.">
        <title>Orb-weaving spider Araneus ventricosus genome elucidates the spidroin gene catalogue.</title>
        <authorList>
            <person name="Kono N."/>
            <person name="Nakamura H."/>
            <person name="Ohtoshi R."/>
            <person name="Moran D.A.P."/>
            <person name="Shinohara A."/>
            <person name="Yoshida Y."/>
            <person name="Fujiwara M."/>
            <person name="Mori M."/>
            <person name="Tomita M."/>
            <person name="Arakawa K."/>
        </authorList>
    </citation>
    <scope>NUCLEOTIDE SEQUENCE [LARGE SCALE GENOMIC DNA]</scope>
</reference>
<dbReference type="AlphaFoldDB" id="A0A4Y2HJ33"/>
<comment type="caution">
    <text evidence="1">The sequence shown here is derived from an EMBL/GenBank/DDBJ whole genome shotgun (WGS) entry which is preliminary data.</text>
</comment>
<protein>
    <submittedName>
        <fullName evidence="1">Uncharacterized protein</fullName>
    </submittedName>
</protein>
<proteinExistence type="predicted"/>
<dbReference type="Proteomes" id="UP000499080">
    <property type="component" value="Unassembled WGS sequence"/>
</dbReference>
<evidence type="ECO:0000313" key="2">
    <source>
        <dbReference type="Proteomes" id="UP000499080"/>
    </source>
</evidence>